<dbReference type="InterPro" id="IPR036565">
    <property type="entry name" value="Mur-like_cat_sf"/>
</dbReference>
<dbReference type="Proteomes" id="UP000773614">
    <property type="component" value="Unassembled WGS sequence"/>
</dbReference>
<dbReference type="Pfam" id="PF02875">
    <property type="entry name" value="Mur_ligase_C"/>
    <property type="match status" value="1"/>
</dbReference>
<feature type="domain" description="Mur ligase N-terminal catalytic" evidence="9">
    <location>
        <begin position="21"/>
        <end position="96"/>
    </location>
</feature>
<dbReference type="Gene3D" id="3.90.190.20">
    <property type="entry name" value="Mur ligase, C-terminal domain"/>
    <property type="match status" value="1"/>
</dbReference>
<keyword evidence="2 7" id="KW-0132">Cell division</keyword>
<evidence type="ECO:0000256" key="8">
    <source>
        <dbReference type="RuleBase" id="RU004135"/>
    </source>
</evidence>
<dbReference type="HAMAP" id="MF_00208">
    <property type="entry name" value="MurE"/>
    <property type="match status" value="1"/>
</dbReference>
<dbReference type="PANTHER" id="PTHR23135:SF4">
    <property type="entry name" value="UDP-N-ACETYLMURAMOYL-L-ALANYL-D-GLUTAMATE--2,6-DIAMINOPIMELATE LIGASE MURE HOMOLOG, CHLOROPLASTIC"/>
    <property type="match status" value="1"/>
</dbReference>
<proteinExistence type="inferred from homology"/>
<dbReference type="InterPro" id="IPR035911">
    <property type="entry name" value="MurE/MurF_N"/>
</dbReference>
<feature type="binding site" evidence="7">
    <location>
        <position position="453"/>
    </location>
    <ligand>
        <name>meso-2,6-diaminopimelate</name>
        <dbReference type="ChEBI" id="CHEBI:57791"/>
    </ligand>
</feature>
<dbReference type="Pfam" id="PF01225">
    <property type="entry name" value="Mur_ligase"/>
    <property type="match status" value="1"/>
</dbReference>
<keyword evidence="3 7" id="KW-0133">Cell shape</keyword>
<keyword evidence="7" id="KW-0460">Magnesium</keyword>
<evidence type="ECO:0000256" key="2">
    <source>
        <dbReference type="ARBA" id="ARBA00022618"/>
    </source>
</evidence>
<comment type="caution">
    <text evidence="12">The sequence shown here is derived from an EMBL/GenBank/DDBJ whole genome shotgun (WGS) entry which is preliminary data.</text>
</comment>
<dbReference type="GO" id="GO:0005737">
    <property type="term" value="C:cytoplasm"/>
    <property type="evidence" value="ECO:0007669"/>
    <property type="project" value="UniProtKB-SubCell"/>
</dbReference>
<keyword evidence="13" id="KW-1185">Reference proteome</keyword>
<keyword evidence="5 7" id="KW-0131">Cell cycle</keyword>
<dbReference type="EMBL" id="SPKJ01000021">
    <property type="protein sequence ID" value="MYZ47796.1"/>
    <property type="molecule type" value="Genomic_DNA"/>
</dbReference>
<dbReference type="PANTHER" id="PTHR23135">
    <property type="entry name" value="MUR LIGASE FAMILY MEMBER"/>
    <property type="match status" value="1"/>
</dbReference>
<feature type="binding site" evidence="7">
    <location>
        <position position="457"/>
    </location>
    <ligand>
        <name>meso-2,6-diaminopimelate</name>
        <dbReference type="ChEBI" id="CHEBI:57791"/>
    </ligand>
</feature>
<evidence type="ECO:0000256" key="4">
    <source>
        <dbReference type="ARBA" id="ARBA00022984"/>
    </source>
</evidence>
<evidence type="ECO:0000259" key="9">
    <source>
        <dbReference type="Pfam" id="PF01225"/>
    </source>
</evidence>
<feature type="domain" description="Mur ligase central" evidence="11">
    <location>
        <begin position="106"/>
        <end position="309"/>
    </location>
</feature>
<dbReference type="RefSeq" id="WP_161140154.1">
    <property type="nucleotide sequence ID" value="NZ_SPKJ01000021.1"/>
</dbReference>
<evidence type="ECO:0000256" key="3">
    <source>
        <dbReference type="ARBA" id="ARBA00022960"/>
    </source>
</evidence>
<feature type="binding site" evidence="7">
    <location>
        <position position="28"/>
    </location>
    <ligand>
        <name>UDP-N-acetyl-alpha-D-muramoyl-L-alanyl-D-glutamate</name>
        <dbReference type="ChEBI" id="CHEBI:83900"/>
    </ligand>
</feature>
<dbReference type="GO" id="GO:0071555">
    <property type="term" value="P:cell wall organization"/>
    <property type="evidence" value="ECO:0007669"/>
    <property type="project" value="UniProtKB-KW"/>
</dbReference>
<accession>A0A964WTC0</accession>
<evidence type="ECO:0000256" key="7">
    <source>
        <dbReference type="HAMAP-Rule" id="MF_00208"/>
    </source>
</evidence>
<dbReference type="Gene3D" id="3.40.1190.10">
    <property type="entry name" value="Mur-like, catalytic domain"/>
    <property type="match status" value="1"/>
</dbReference>
<feature type="binding site" evidence="7">
    <location>
        <position position="177"/>
    </location>
    <ligand>
        <name>UDP-N-acetyl-alpha-D-muramoyl-L-alanyl-D-glutamate</name>
        <dbReference type="ChEBI" id="CHEBI:83900"/>
    </ligand>
</feature>
<dbReference type="SUPFAM" id="SSF53244">
    <property type="entry name" value="MurD-like peptide ligases, peptide-binding domain"/>
    <property type="match status" value="1"/>
</dbReference>
<dbReference type="Pfam" id="PF08245">
    <property type="entry name" value="Mur_ligase_M"/>
    <property type="match status" value="1"/>
</dbReference>
<dbReference type="NCBIfam" id="NF001126">
    <property type="entry name" value="PRK00139.1-4"/>
    <property type="match status" value="1"/>
</dbReference>
<feature type="binding site" evidence="7">
    <location>
        <begin position="405"/>
        <end position="408"/>
    </location>
    <ligand>
        <name>meso-2,6-diaminopimelate</name>
        <dbReference type="ChEBI" id="CHEBI:57791"/>
    </ligand>
</feature>
<keyword evidence="7" id="KW-0067">ATP-binding</keyword>
<evidence type="ECO:0000256" key="1">
    <source>
        <dbReference type="ARBA" id="ARBA00005898"/>
    </source>
</evidence>
<evidence type="ECO:0000256" key="5">
    <source>
        <dbReference type="ARBA" id="ARBA00023306"/>
    </source>
</evidence>
<evidence type="ECO:0000259" key="11">
    <source>
        <dbReference type="Pfam" id="PF08245"/>
    </source>
</evidence>
<comment type="subcellular location">
    <subcellularLocation>
        <location evidence="7 8">Cytoplasm</location>
    </subcellularLocation>
</comment>
<feature type="binding site" evidence="7">
    <location>
        <begin position="108"/>
        <end position="114"/>
    </location>
    <ligand>
        <name>ATP</name>
        <dbReference type="ChEBI" id="CHEBI:30616"/>
    </ligand>
</feature>
<comment type="similarity">
    <text evidence="1 7">Belongs to the MurCDEF family. MurE subfamily.</text>
</comment>
<evidence type="ECO:0000259" key="10">
    <source>
        <dbReference type="Pfam" id="PF02875"/>
    </source>
</evidence>
<protein>
    <recommendedName>
        <fullName evidence="7">UDP-N-acetylmuramoyl-L-alanyl-D-glutamate--2,6-diaminopimelate ligase</fullName>
        <ecNumber evidence="7">6.3.2.13</ecNumber>
    </recommendedName>
    <alternativeName>
        <fullName evidence="7">Meso-A2pm-adding enzyme</fullName>
    </alternativeName>
    <alternativeName>
        <fullName evidence="7">Meso-diaminopimelate-adding enzyme</fullName>
    </alternativeName>
    <alternativeName>
        <fullName evidence="7">UDP-MurNAc-L-Ala-D-Glu:meso-diaminopimelate ligase</fullName>
    </alternativeName>
    <alternativeName>
        <fullName evidence="7">UDP-MurNAc-tripeptide synthetase</fullName>
    </alternativeName>
    <alternativeName>
        <fullName evidence="7">UDP-N-acetylmuramyl-tripeptide synthetase</fullName>
    </alternativeName>
</protein>
<dbReference type="GO" id="GO:0051301">
    <property type="term" value="P:cell division"/>
    <property type="evidence" value="ECO:0007669"/>
    <property type="project" value="UniProtKB-KW"/>
</dbReference>
<dbReference type="InterPro" id="IPR036615">
    <property type="entry name" value="Mur_ligase_C_dom_sf"/>
</dbReference>
<keyword evidence="7 12" id="KW-0436">Ligase</keyword>
<comment type="cofactor">
    <cofactor evidence="7">
        <name>Mg(2+)</name>
        <dbReference type="ChEBI" id="CHEBI:18420"/>
    </cofactor>
</comment>
<feature type="binding site" evidence="7">
    <location>
        <position position="381"/>
    </location>
    <ligand>
        <name>meso-2,6-diaminopimelate</name>
        <dbReference type="ChEBI" id="CHEBI:57791"/>
    </ligand>
</feature>
<comment type="function">
    <text evidence="7">Catalyzes the addition of meso-diaminopimelic acid to the nucleotide precursor UDP-N-acetylmuramoyl-L-alanyl-D-glutamate (UMAG) in the biosynthesis of bacterial cell-wall peptidoglycan.</text>
</comment>
<evidence type="ECO:0000313" key="12">
    <source>
        <dbReference type="EMBL" id="MYZ47796.1"/>
    </source>
</evidence>
<dbReference type="EC" id="6.3.2.13" evidence="7"/>
<reference evidence="12" key="1">
    <citation type="submission" date="2019-03" db="EMBL/GenBank/DDBJ databases">
        <title>Afifella sp. nov., isolated from activated sludge.</title>
        <authorList>
            <person name="Li Q."/>
            <person name="Liu Y."/>
        </authorList>
    </citation>
    <scope>NUCLEOTIDE SEQUENCE</scope>
    <source>
        <strain evidence="12">L72</strain>
    </source>
</reference>
<keyword evidence="6 7" id="KW-0961">Cell wall biogenesis/degradation</keyword>
<keyword evidence="7" id="KW-0547">Nucleotide-binding</keyword>
<feature type="binding site" evidence="7">
    <location>
        <begin position="150"/>
        <end position="151"/>
    </location>
    <ligand>
        <name>UDP-N-acetyl-alpha-D-muramoyl-L-alanyl-D-glutamate</name>
        <dbReference type="ChEBI" id="CHEBI:83900"/>
    </ligand>
</feature>
<comment type="PTM">
    <text evidence="7">Carboxylation is probably crucial for Mg(2+) binding and, consequently, for the gamma-phosphate positioning of ATP.</text>
</comment>
<dbReference type="InterPro" id="IPR004101">
    <property type="entry name" value="Mur_ligase_C"/>
</dbReference>
<name>A0A964WTC0_9HYPH</name>
<sequence>MPLGDLVPAGSVAGDAAEISIAAITADSRTVGPGALFVAIPGTRTDGARFVPQALARGAAAVMIGAEQALAGEIAVPVVRVSDVRRALALAAARFYGRQPETVVAVTGTNGKTSVTVFLRQIWEHAGRQAASLGTIGLVAPGGKVSGSLTTPDPVSLQATLAGLAGEGVTHLALEASSHGLEQRRLDGVRFAAGGFTNLSRDHLDYHATLEDYFAAKLRLFDTLLPDGAAVVADADEPESARVRAVAERRGLRFLGVGEAGDALRLAAIERLPDGARLKVAAGERVREVKLPLVGRFQVSNALVAAGLAIATGVATDAALAALEDLEGASGRLELVGMHPSGARIFVDYAHTPDALTNALQALRPHTENRLVVVFGAGGDRDPGKRPLMGEAAAGSADVVIVTDDNPRTEDPALIRHAVLTGAPAAAEIGDRRAAINAAVAGLTTGDVLLVAGKGHETGQIVGSLTLPFSDQEEVRKALRALTEG</sequence>
<comment type="caution">
    <text evidence="7">Lacks conserved residue(s) required for the propagation of feature annotation.</text>
</comment>
<dbReference type="InterPro" id="IPR013221">
    <property type="entry name" value="Mur_ligase_cen"/>
</dbReference>
<dbReference type="InterPro" id="IPR005761">
    <property type="entry name" value="UDP-N-AcMur-Glu-dNH2Pim_ligase"/>
</dbReference>
<evidence type="ECO:0000313" key="13">
    <source>
        <dbReference type="Proteomes" id="UP000773614"/>
    </source>
</evidence>
<comment type="catalytic activity">
    <reaction evidence="7">
        <text>UDP-N-acetyl-alpha-D-muramoyl-L-alanyl-D-glutamate + meso-2,6-diaminopimelate + ATP = UDP-N-acetyl-alpha-D-muramoyl-L-alanyl-gamma-D-glutamyl-meso-2,6-diaminopimelate + ADP + phosphate + H(+)</text>
        <dbReference type="Rhea" id="RHEA:23676"/>
        <dbReference type="ChEBI" id="CHEBI:15378"/>
        <dbReference type="ChEBI" id="CHEBI:30616"/>
        <dbReference type="ChEBI" id="CHEBI:43474"/>
        <dbReference type="ChEBI" id="CHEBI:57791"/>
        <dbReference type="ChEBI" id="CHEBI:83900"/>
        <dbReference type="ChEBI" id="CHEBI:83905"/>
        <dbReference type="ChEBI" id="CHEBI:456216"/>
        <dbReference type="EC" id="6.3.2.13"/>
    </reaction>
</comment>
<dbReference type="GO" id="GO:0000287">
    <property type="term" value="F:magnesium ion binding"/>
    <property type="evidence" value="ECO:0007669"/>
    <property type="project" value="UniProtKB-UniRule"/>
</dbReference>
<feature type="domain" description="Mur ligase C-terminal" evidence="10">
    <location>
        <begin position="331"/>
        <end position="455"/>
    </location>
</feature>
<feature type="binding site" evidence="7">
    <location>
        <position position="185"/>
    </location>
    <ligand>
        <name>UDP-N-acetyl-alpha-D-muramoyl-L-alanyl-D-glutamate</name>
        <dbReference type="ChEBI" id="CHEBI:83900"/>
    </ligand>
</feature>
<feature type="short sequence motif" description="Meso-diaminopimelate recognition motif" evidence="7">
    <location>
        <begin position="405"/>
        <end position="408"/>
    </location>
</feature>
<feature type="modified residue" description="N6-carboxylysine" evidence="7">
    <location>
        <position position="217"/>
    </location>
</feature>
<dbReference type="GO" id="GO:0005524">
    <property type="term" value="F:ATP binding"/>
    <property type="evidence" value="ECO:0007669"/>
    <property type="project" value="UniProtKB-UniRule"/>
</dbReference>
<gene>
    <name evidence="7" type="primary">murE</name>
    <name evidence="12" type="ORF">E4O86_08730</name>
</gene>
<dbReference type="SUPFAM" id="SSF63418">
    <property type="entry name" value="MurE/MurF N-terminal domain"/>
    <property type="match status" value="1"/>
</dbReference>
<evidence type="ECO:0000256" key="6">
    <source>
        <dbReference type="ARBA" id="ARBA00023316"/>
    </source>
</evidence>
<dbReference type="GO" id="GO:0008360">
    <property type="term" value="P:regulation of cell shape"/>
    <property type="evidence" value="ECO:0007669"/>
    <property type="project" value="UniProtKB-KW"/>
</dbReference>
<dbReference type="GO" id="GO:0009252">
    <property type="term" value="P:peptidoglycan biosynthetic process"/>
    <property type="evidence" value="ECO:0007669"/>
    <property type="project" value="UniProtKB-UniRule"/>
</dbReference>
<feature type="binding site" evidence="7">
    <location>
        <position position="183"/>
    </location>
    <ligand>
        <name>UDP-N-acetyl-alpha-D-muramoyl-L-alanyl-D-glutamate</name>
        <dbReference type="ChEBI" id="CHEBI:83900"/>
    </ligand>
</feature>
<comment type="pathway">
    <text evidence="7 8">Cell wall biogenesis; peptidoglycan biosynthesis.</text>
</comment>
<keyword evidence="7" id="KW-0963">Cytoplasm</keyword>
<keyword evidence="4 7" id="KW-0573">Peptidoglycan synthesis</keyword>
<dbReference type="InterPro" id="IPR000713">
    <property type="entry name" value="Mur_ligase_N"/>
</dbReference>
<dbReference type="AlphaFoldDB" id="A0A964WTC0"/>
<dbReference type="NCBIfam" id="TIGR01085">
    <property type="entry name" value="murE"/>
    <property type="match status" value="1"/>
</dbReference>
<dbReference type="OrthoDB" id="9800958at2"/>
<dbReference type="GO" id="GO:0008765">
    <property type="term" value="F:UDP-N-acetylmuramoylalanyl-D-glutamate-2,6-diaminopimelate ligase activity"/>
    <property type="evidence" value="ECO:0007669"/>
    <property type="project" value="UniProtKB-UniRule"/>
</dbReference>
<organism evidence="12 13">
    <name type="scientific">Propylenella binzhouense</name>
    <dbReference type="NCBI Taxonomy" id="2555902"/>
    <lineage>
        <taxon>Bacteria</taxon>
        <taxon>Pseudomonadati</taxon>
        <taxon>Pseudomonadota</taxon>
        <taxon>Alphaproteobacteria</taxon>
        <taxon>Hyphomicrobiales</taxon>
        <taxon>Propylenellaceae</taxon>
        <taxon>Propylenella</taxon>
    </lineage>
</organism>
<dbReference type="Gene3D" id="3.40.1390.10">
    <property type="entry name" value="MurE/MurF, N-terminal domain"/>
    <property type="match status" value="1"/>
</dbReference>
<dbReference type="SUPFAM" id="SSF53623">
    <property type="entry name" value="MurD-like peptide ligases, catalytic domain"/>
    <property type="match status" value="1"/>
</dbReference>
<dbReference type="NCBIfam" id="NF001124">
    <property type="entry name" value="PRK00139.1-2"/>
    <property type="match status" value="1"/>
</dbReference>